<dbReference type="Proteomes" id="UP000765509">
    <property type="component" value="Unassembled WGS sequence"/>
</dbReference>
<reference evidence="2" key="1">
    <citation type="submission" date="2021-03" db="EMBL/GenBank/DDBJ databases">
        <title>Draft genome sequence of rust myrtle Austropuccinia psidii MF-1, a brazilian biotype.</title>
        <authorList>
            <person name="Quecine M.C."/>
            <person name="Pachon D.M.R."/>
            <person name="Bonatelli M.L."/>
            <person name="Correr F.H."/>
            <person name="Franceschini L.M."/>
            <person name="Leite T.F."/>
            <person name="Margarido G.R.A."/>
            <person name="Almeida C.A."/>
            <person name="Ferrarezi J.A."/>
            <person name="Labate C.A."/>
        </authorList>
    </citation>
    <scope>NUCLEOTIDE SEQUENCE</scope>
    <source>
        <strain evidence="2">MF-1</strain>
    </source>
</reference>
<keyword evidence="3" id="KW-1185">Reference proteome</keyword>
<comment type="caution">
    <text evidence="2">The sequence shown here is derived from an EMBL/GenBank/DDBJ whole genome shotgun (WGS) entry which is preliminary data.</text>
</comment>
<proteinExistence type="predicted"/>
<evidence type="ECO:0000313" key="3">
    <source>
        <dbReference type="Proteomes" id="UP000765509"/>
    </source>
</evidence>
<protein>
    <submittedName>
        <fullName evidence="2">Uncharacterized protein</fullName>
    </submittedName>
</protein>
<dbReference type="AlphaFoldDB" id="A0A9Q3GZ20"/>
<feature type="compositionally biased region" description="Low complexity" evidence="1">
    <location>
        <begin position="113"/>
        <end position="130"/>
    </location>
</feature>
<accession>A0A9Q3GZ20</accession>
<evidence type="ECO:0000313" key="2">
    <source>
        <dbReference type="EMBL" id="MBW0483685.1"/>
    </source>
</evidence>
<gene>
    <name evidence="2" type="ORF">O181_023400</name>
</gene>
<feature type="region of interest" description="Disordered" evidence="1">
    <location>
        <begin position="96"/>
        <end position="133"/>
    </location>
</feature>
<name>A0A9Q3GZ20_9BASI</name>
<feature type="compositionally biased region" description="Polar residues" evidence="1">
    <location>
        <begin position="22"/>
        <end position="32"/>
    </location>
</feature>
<feature type="region of interest" description="Disordered" evidence="1">
    <location>
        <begin position="1"/>
        <end position="59"/>
    </location>
</feature>
<sequence>MEQNPPNPLQQDTPVPWIPCKQTLQQLTSGPRPSQHDEPPISGPSKPSEPHEDALTFEPEPEVALMKSTEEPFACPATPASINIINNMPIGSPLLSPSPFIPPPSTPSPEIPPIASKIPTASSCPAPSSPNYHNEAQQEFMYLQLTPMIP</sequence>
<evidence type="ECO:0000256" key="1">
    <source>
        <dbReference type="SAM" id="MobiDB-lite"/>
    </source>
</evidence>
<dbReference type="EMBL" id="AVOT02007339">
    <property type="protein sequence ID" value="MBW0483685.1"/>
    <property type="molecule type" value="Genomic_DNA"/>
</dbReference>
<organism evidence="2 3">
    <name type="scientific">Austropuccinia psidii MF-1</name>
    <dbReference type="NCBI Taxonomy" id="1389203"/>
    <lineage>
        <taxon>Eukaryota</taxon>
        <taxon>Fungi</taxon>
        <taxon>Dikarya</taxon>
        <taxon>Basidiomycota</taxon>
        <taxon>Pucciniomycotina</taxon>
        <taxon>Pucciniomycetes</taxon>
        <taxon>Pucciniales</taxon>
        <taxon>Sphaerophragmiaceae</taxon>
        <taxon>Austropuccinia</taxon>
    </lineage>
</organism>
<feature type="compositionally biased region" description="Pro residues" evidence="1">
    <location>
        <begin position="99"/>
        <end position="112"/>
    </location>
</feature>